<organism evidence="5 6">
    <name type="scientific">Marisediminitalea aggregata</name>
    <dbReference type="NCBI Taxonomy" id="634436"/>
    <lineage>
        <taxon>Bacteria</taxon>
        <taxon>Pseudomonadati</taxon>
        <taxon>Pseudomonadota</taxon>
        <taxon>Gammaproteobacteria</taxon>
        <taxon>Alteromonadales</taxon>
        <taxon>Alteromonadaceae</taxon>
        <taxon>Marisediminitalea</taxon>
    </lineage>
</organism>
<reference evidence="6" key="1">
    <citation type="submission" date="2016-11" db="EMBL/GenBank/DDBJ databases">
        <authorList>
            <person name="Varghese N."/>
            <person name="Submissions S."/>
        </authorList>
    </citation>
    <scope>NUCLEOTIDE SEQUENCE [LARGE SCALE GENOMIC DNA]</scope>
    <source>
        <strain evidence="6">CGMCC 1.8995</strain>
    </source>
</reference>
<name>A0A1M5SXM8_9ALTE</name>
<dbReference type="PANTHER" id="PTHR43300">
    <property type="entry name" value="ACETYLTRANSFERASE"/>
    <property type="match status" value="1"/>
</dbReference>
<comment type="similarity">
    <text evidence="1">Belongs to the transferase hexapeptide repeat family.</text>
</comment>
<evidence type="ECO:0000313" key="6">
    <source>
        <dbReference type="Proteomes" id="UP000184520"/>
    </source>
</evidence>
<dbReference type="PROSITE" id="PS00101">
    <property type="entry name" value="HEXAPEP_TRANSFERASES"/>
    <property type="match status" value="1"/>
</dbReference>
<dbReference type="RefSeq" id="WP_139241667.1">
    <property type="nucleotide sequence ID" value="NZ_FQWD01000013.1"/>
</dbReference>
<dbReference type="SUPFAM" id="SSF51161">
    <property type="entry name" value="Trimeric LpxA-like enzymes"/>
    <property type="match status" value="1"/>
</dbReference>
<dbReference type="GO" id="GO:0016746">
    <property type="term" value="F:acyltransferase activity"/>
    <property type="evidence" value="ECO:0007669"/>
    <property type="project" value="UniProtKB-KW"/>
</dbReference>
<proteinExistence type="inferred from homology"/>
<evidence type="ECO:0000313" key="5">
    <source>
        <dbReference type="EMBL" id="SHH43018.1"/>
    </source>
</evidence>
<dbReference type="EMBL" id="FQWD01000013">
    <property type="protein sequence ID" value="SHH43018.1"/>
    <property type="molecule type" value="Genomic_DNA"/>
</dbReference>
<dbReference type="PANTHER" id="PTHR43300:SF11">
    <property type="entry name" value="ACETYLTRANSFERASE RV3034C-RELATED"/>
    <property type="match status" value="1"/>
</dbReference>
<keyword evidence="3" id="KW-0677">Repeat</keyword>
<sequence>MARNEIVVSDVLLNNLNEHRVYFSTLGGDKVQGRFRAGEALHYLDEVVIEPYSCYINGSFLFSIGAFSFSRSPLPLNTTVGRYCSIGARVSVMGPDHPKSRFTSASVTYDNHFKMCTQYFADKTELSIRQAPNREPKNGLGVTIGHDVWIGEDVTLARGVTIGHGAILAAKATVTKDVPPYAIVGGTPAKVIKYRFAPDIVEQLLALQWWNFELANLVENQNMDMPIEDFVTMVSEKVMQGTPTFAPAVIDSAWLKGQSQ</sequence>
<dbReference type="Proteomes" id="UP000184520">
    <property type="component" value="Unassembled WGS sequence"/>
</dbReference>
<evidence type="ECO:0000256" key="1">
    <source>
        <dbReference type="ARBA" id="ARBA00007274"/>
    </source>
</evidence>
<keyword evidence="6" id="KW-1185">Reference proteome</keyword>
<accession>A0A1M5SXM8</accession>
<dbReference type="CDD" id="cd03349">
    <property type="entry name" value="LbH_XAT"/>
    <property type="match status" value="1"/>
</dbReference>
<dbReference type="InterPro" id="IPR050179">
    <property type="entry name" value="Trans_hexapeptide_repeat"/>
</dbReference>
<dbReference type="AlphaFoldDB" id="A0A1M5SXM8"/>
<keyword evidence="2 5" id="KW-0808">Transferase</keyword>
<evidence type="ECO:0000256" key="3">
    <source>
        <dbReference type="ARBA" id="ARBA00022737"/>
    </source>
</evidence>
<dbReference type="InterPro" id="IPR018357">
    <property type="entry name" value="Hexapep_transf_CS"/>
</dbReference>
<dbReference type="STRING" id="634436.SAMN05216361_0113"/>
<dbReference type="Gene3D" id="2.160.10.10">
    <property type="entry name" value="Hexapeptide repeat proteins"/>
    <property type="match status" value="1"/>
</dbReference>
<evidence type="ECO:0000256" key="2">
    <source>
        <dbReference type="ARBA" id="ARBA00022679"/>
    </source>
</evidence>
<dbReference type="OrthoDB" id="9815592at2"/>
<evidence type="ECO:0000256" key="4">
    <source>
        <dbReference type="ARBA" id="ARBA00023315"/>
    </source>
</evidence>
<dbReference type="InterPro" id="IPR011004">
    <property type="entry name" value="Trimer_LpxA-like_sf"/>
</dbReference>
<protein>
    <submittedName>
        <fullName evidence="5">Acetyltransferase (Isoleucine patch superfamily)</fullName>
    </submittedName>
</protein>
<keyword evidence="4" id="KW-0012">Acyltransferase</keyword>
<dbReference type="InterPro" id="IPR001451">
    <property type="entry name" value="Hexapep"/>
</dbReference>
<dbReference type="Pfam" id="PF00132">
    <property type="entry name" value="Hexapep"/>
    <property type="match status" value="1"/>
</dbReference>
<gene>
    <name evidence="5" type="ORF">SAMN05216361_0113</name>
</gene>